<dbReference type="Proteomes" id="UP000530660">
    <property type="component" value="Unassembled WGS sequence"/>
</dbReference>
<reference evidence="4 5" key="1">
    <citation type="journal article" date="2020" name="J. Phycol.">
        <title>Comparative genome analysis reveals Cyanidiococcus gen. nov., a new extremophilic red algal genus sister to Cyanidioschyzon (Cyanidioschyzonaceae, Rhodophyta).</title>
        <authorList>
            <person name="Liu S.-L."/>
            <person name="Chiang Y.-R."/>
            <person name="Yoon H.S."/>
            <person name="Fu H.-Y."/>
        </authorList>
    </citation>
    <scope>NUCLEOTIDE SEQUENCE [LARGE SCALE GENOMIC DNA]</scope>
    <source>
        <strain evidence="4 5">THAL066</strain>
    </source>
</reference>
<dbReference type="EMBL" id="VWRR01000014">
    <property type="protein sequence ID" value="KAF6001455.1"/>
    <property type="molecule type" value="Genomic_DNA"/>
</dbReference>
<keyword evidence="1" id="KW-0479">Metal-binding</keyword>
<organism evidence="4 5">
    <name type="scientific">Cyanidiococcus yangmingshanensis</name>
    <dbReference type="NCBI Taxonomy" id="2690220"/>
    <lineage>
        <taxon>Eukaryota</taxon>
        <taxon>Rhodophyta</taxon>
        <taxon>Bangiophyceae</taxon>
        <taxon>Cyanidiales</taxon>
        <taxon>Cyanidiaceae</taxon>
        <taxon>Cyanidiococcus</taxon>
    </lineage>
</organism>
<evidence type="ECO:0000256" key="1">
    <source>
        <dbReference type="PROSITE-ProRule" id="PRU00325"/>
    </source>
</evidence>
<feature type="domain" description="SWIM-type" evidence="3">
    <location>
        <begin position="95"/>
        <end position="125"/>
    </location>
</feature>
<dbReference type="InterPro" id="IPR007527">
    <property type="entry name" value="Znf_SWIM"/>
</dbReference>
<gene>
    <name evidence="4" type="ORF">F1559_001329</name>
</gene>
<keyword evidence="1" id="KW-0862">Zinc</keyword>
<sequence>MEATTLVVSEAPALVAEQWSDTLFVELLREVQAQKGTLRNDQLVALYVLSGGNASVIDAALELAANESSRITVQSVDSLWFALVKRSRPTSGRPYVCCSDPPRCSCGRSGAPFCKHLLAAALIQAAGEDASEAQWIQFPDETAWREALQTATEETENWPHSSYHEAGRTPMSNVR</sequence>
<dbReference type="GO" id="GO:0008270">
    <property type="term" value="F:zinc ion binding"/>
    <property type="evidence" value="ECO:0007669"/>
    <property type="project" value="UniProtKB-KW"/>
</dbReference>
<protein>
    <recommendedName>
        <fullName evidence="3">SWIM-type domain-containing protein</fullName>
    </recommendedName>
</protein>
<keyword evidence="1" id="KW-0863">Zinc-finger</keyword>
<accession>A0A7J7IEE5</accession>
<comment type="caution">
    <text evidence="4">The sequence shown here is derived from an EMBL/GenBank/DDBJ whole genome shotgun (WGS) entry which is preliminary data.</text>
</comment>
<feature type="region of interest" description="Disordered" evidence="2">
    <location>
        <begin position="151"/>
        <end position="175"/>
    </location>
</feature>
<evidence type="ECO:0000313" key="4">
    <source>
        <dbReference type="EMBL" id="KAF6001455.1"/>
    </source>
</evidence>
<name>A0A7J7IEE5_9RHOD</name>
<dbReference type="AlphaFoldDB" id="A0A7J7IEE5"/>
<dbReference type="PROSITE" id="PS50966">
    <property type="entry name" value="ZF_SWIM"/>
    <property type="match status" value="1"/>
</dbReference>
<evidence type="ECO:0000313" key="5">
    <source>
        <dbReference type="Proteomes" id="UP000530660"/>
    </source>
</evidence>
<evidence type="ECO:0000256" key="2">
    <source>
        <dbReference type="SAM" id="MobiDB-lite"/>
    </source>
</evidence>
<evidence type="ECO:0000259" key="3">
    <source>
        <dbReference type="PROSITE" id="PS50966"/>
    </source>
</evidence>
<proteinExistence type="predicted"/>
<dbReference type="OrthoDB" id="10488258at2759"/>
<keyword evidence="5" id="KW-1185">Reference proteome</keyword>